<comment type="similarity">
    <text evidence="1">Belongs to the peptidase A24 family.</text>
</comment>
<reference evidence="4 5" key="1">
    <citation type="submission" date="2023-08" db="EMBL/GenBank/DDBJ databases">
        <title>Oxalobacteraceae gen .nov., isolated from river sludge outside the plant.</title>
        <authorList>
            <person name="Zhao S.Y."/>
        </authorList>
    </citation>
    <scope>NUCLEOTIDE SEQUENCE [LARGE SCALE GENOMIC DNA]</scope>
    <source>
        <strain evidence="4 5">R-40</strain>
    </source>
</reference>
<evidence type="ECO:0000313" key="5">
    <source>
        <dbReference type="Proteomes" id="UP001225596"/>
    </source>
</evidence>
<keyword evidence="4" id="KW-0378">Hydrolase</keyword>
<feature type="transmembrane region" description="Helical" evidence="2">
    <location>
        <begin position="49"/>
        <end position="69"/>
    </location>
</feature>
<dbReference type="RefSeq" id="WP_338434741.1">
    <property type="nucleotide sequence ID" value="NZ_JAUYVH010000001.1"/>
</dbReference>
<dbReference type="EMBL" id="JAUYVH010000001">
    <property type="protein sequence ID" value="MDQ9168909.1"/>
    <property type="molecule type" value="Genomic_DNA"/>
</dbReference>
<accession>A0ABU1BJD0</accession>
<dbReference type="PANTHER" id="PTHR30487">
    <property type="entry name" value="TYPE 4 PREPILIN-LIKE PROTEINS LEADER PEPTIDE-PROCESSING ENZYME"/>
    <property type="match status" value="1"/>
</dbReference>
<comment type="caution">
    <text evidence="4">The sequence shown here is derived from an EMBL/GenBank/DDBJ whole genome shotgun (WGS) entry which is preliminary data.</text>
</comment>
<gene>
    <name evidence="4" type="ORF">Q8A64_00640</name>
</gene>
<dbReference type="Proteomes" id="UP001225596">
    <property type="component" value="Unassembled WGS sequence"/>
</dbReference>
<evidence type="ECO:0000256" key="2">
    <source>
        <dbReference type="SAM" id="Phobius"/>
    </source>
</evidence>
<evidence type="ECO:0000259" key="3">
    <source>
        <dbReference type="Pfam" id="PF01478"/>
    </source>
</evidence>
<feature type="transmembrane region" description="Helical" evidence="2">
    <location>
        <begin position="152"/>
        <end position="168"/>
    </location>
</feature>
<proteinExistence type="inferred from homology"/>
<organism evidence="4 5">
    <name type="scientific">Keguizhuia sedimenti</name>
    <dbReference type="NCBI Taxonomy" id="3064264"/>
    <lineage>
        <taxon>Bacteria</taxon>
        <taxon>Pseudomonadati</taxon>
        <taxon>Pseudomonadota</taxon>
        <taxon>Betaproteobacteria</taxon>
        <taxon>Burkholderiales</taxon>
        <taxon>Oxalobacteraceae</taxon>
        <taxon>Keguizhuia</taxon>
    </lineage>
</organism>
<feature type="transmembrane region" description="Helical" evidence="2">
    <location>
        <begin position="90"/>
        <end position="113"/>
    </location>
</feature>
<dbReference type="Pfam" id="PF01478">
    <property type="entry name" value="Peptidase_A24"/>
    <property type="match status" value="1"/>
</dbReference>
<feature type="domain" description="Prepilin type IV endopeptidase peptidase" evidence="3">
    <location>
        <begin position="6"/>
        <end position="108"/>
    </location>
</feature>
<evidence type="ECO:0000313" key="4">
    <source>
        <dbReference type="EMBL" id="MDQ9168909.1"/>
    </source>
</evidence>
<sequence>MHIEYFLLAMVAIAAITDLAQRKIPNVLIVWGLGTSLMLQVFLPIHGSAWHWLSGCITGFALFLPFYVVRGMGAGDVKLMAAVGSFAGPLLTFKIALATFIIGGILSLAVALIKRNLRGTLSNVHRILRPSLFNSGPLNSSGNFAIQSTGRIPYGVAIALGTITMLYFEKF</sequence>
<dbReference type="InterPro" id="IPR050882">
    <property type="entry name" value="Prepilin_peptidase/N-MTase"/>
</dbReference>
<evidence type="ECO:0000256" key="1">
    <source>
        <dbReference type="ARBA" id="ARBA00005801"/>
    </source>
</evidence>
<dbReference type="Gene3D" id="1.20.120.1220">
    <property type="match status" value="1"/>
</dbReference>
<dbReference type="InterPro" id="IPR000045">
    <property type="entry name" value="Prepilin_IV_endopep_pep"/>
</dbReference>
<dbReference type="PANTHER" id="PTHR30487:SF0">
    <property type="entry name" value="PREPILIN LEADER PEPTIDASE_N-METHYLTRANSFERASE-RELATED"/>
    <property type="match status" value="1"/>
</dbReference>
<dbReference type="EC" id="3.4.23.43" evidence="4"/>
<protein>
    <submittedName>
        <fullName evidence="4">Prepilin peptidase</fullName>
        <ecNumber evidence="4">3.4.23.43</ecNumber>
    </submittedName>
</protein>
<keyword evidence="2" id="KW-0472">Membrane</keyword>
<name>A0ABU1BJD0_9BURK</name>
<keyword evidence="2" id="KW-1133">Transmembrane helix</keyword>
<keyword evidence="5" id="KW-1185">Reference proteome</keyword>
<dbReference type="GO" id="GO:0004190">
    <property type="term" value="F:aspartic-type endopeptidase activity"/>
    <property type="evidence" value="ECO:0007669"/>
    <property type="project" value="UniProtKB-EC"/>
</dbReference>
<keyword evidence="2" id="KW-0812">Transmembrane</keyword>